<proteinExistence type="predicted"/>
<dbReference type="SMART" id="SM00421">
    <property type="entry name" value="HTH_LUXR"/>
    <property type="match status" value="1"/>
</dbReference>
<name>A0A895XW80_9ACTN</name>
<dbReference type="GO" id="GO:0006355">
    <property type="term" value="P:regulation of DNA-templated transcription"/>
    <property type="evidence" value="ECO:0007669"/>
    <property type="project" value="InterPro"/>
</dbReference>
<dbReference type="InterPro" id="IPR016032">
    <property type="entry name" value="Sig_transdc_resp-reg_C-effctor"/>
</dbReference>
<reference evidence="2" key="1">
    <citation type="submission" date="2021-02" db="EMBL/GenBank/DDBJ databases">
        <title>Natronoglycomyces albus gen. nov., sp. nov, a haloalkaliphilic actinobacterium from a soda solonchak soil.</title>
        <authorList>
            <person name="Sorokin D.Y."/>
            <person name="Khijniak T.V."/>
            <person name="Zakharycheva A.P."/>
            <person name="Boueva O.V."/>
            <person name="Ariskina E.V."/>
            <person name="Hahnke R.L."/>
            <person name="Bunk B."/>
            <person name="Sproer C."/>
            <person name="Schumann P."/>
            <person name="Evtushenko L.I."/>
            <person name="Kublanov I.V."/>
        </authorList>
    </citation>
    <scope>NUCLEOTIDE SEQUENCE</scope>
    <source>
        <strain evidence="2">DSM 106290</strain>
    </source>
</reference>
<accession>A0A895XW80</accession>
<organism evidence="2 3">
    <name type="scientific">Natronoglycomyces albus</name>
    <dbReference type="NCBI Taxonomy" id="2811108"/>
    <lineage>
        <taxon>Bacteria</taxon>
        <taxon>Bacillati</taxon>
        <taxon>Actinomycetota</taxon>
        <taxon>Actinomycetes</taxon>
        <taxon>Glycomycetales</taxon>
        <taxon>Glycomycetaceae</taxon>
        <taxon>Natronoglycomyces</taxon>
    </lineage>
</organism>
<gene>
    <name evidence="2" type="ORF">JQS30_07830</name>
</gene>
<dbReference type="InterPro" id="IPR000792">
    <property type="entry name" value="Tscrpt_reg_LuxR_C"/>
</dbReference>
<dbReference type="EMBL" id="CP070496">
    <property type="protein sequence ID" value="QSB06786.1"/>
    <property type="molecule type" value="Genomic_DNA"/>
</dbReference>
<dbReference type="KEGG" id="nav:JQS30_07830"/>
<evidence type="ECO:0000313" key="3">
    <source>
        <dbReference type="Proteomes" id="UP000662939"/>
    </source>
</evidence>
<dbReference type="Proteomes" id="UP000662939">
    <property type="component" value="Chromosome"/>
</dbReference>
<keyword evidence="3" id="KW-1185">Reference proteome</keyword>
<dbReference type="InterPro" id="IPR036388">
    <property type="entry name" value="WH-like_DNA-bd_sf"/>
</dbReference>
<dbReference type="RefSeq" id="WP_213172793.1">
    <property type="nucleotide sequence ID" value="NZ_CP070496.1"/>
</dbReference>
<dbReference type="Gene3D" id="1.10.10.10">
    <property type="entry name" value="Winged helix-like DNA-binding domain superfamily/Winged helix DNA-binding domain"/>
    <property type="match status" value="1"/>
</dbReference>
<dbReference type="GO" id="GO:0003677">
    <property type="term" value="F:DNA binding"/>
    <property type="evidence" value="ECO:0007669"/>
    <property type="project" value="InterPro"/>
</dbReference>
<evidence type="ECO:0000259" key="1">
    <source>
        <dbReference type="SMART" id="SM00421"/>
    </source>
</evidence>
<evidence type="ECO:0000313" key="2">
    <source>
        <dbReference type="EMBL" id="QSB06786.1"/>
    </source>
</evidence>
<sequence>MRPLHVVASTAEAEALIRKLSLAGWTRRDGFALMDTSWDIGPQTLVCVGRLGDTHTASQAVLAAARGAGVVAICDPTGALGRRVRRDLERIGPLGWMPGTGEASANDVGLDEQQCKLLDHLAQGLTIAAAAEAEFISLRTANRRIAAARRSFGVSTTRQAVVAYVQHISAADG</sequence>
<dbReference type="AlphaFoldDB" id="A0A895XW80"/>
<protein>
    <submittedName>
        <fullName evidence="2">LuxR family transcriptional regulator</fullName>
    </submittedName>
</protein>
<dbReference type="SUPFAM" id="SSF46894">
    <property type="entry name" value="C-terminal effector domain of the bipartite response regulators"/>
    <property type="match status" value="1"/>
</dbReference>
<feature type="domain" description="HTH luxR-type" evidence="1">
    <location>
        <begin position="107"/>
        <end position="164"/>
    </location>
</feature>